<organism evidence="1 2">
    <name type="scientific">Roseomonas alba</name>
    <dbReference type="NCBI Taxonomy" id="2846776"/>
    <lineage>
        <taxon>Bacteria</taxon>
        <taxon>Pseudomonadati</taxon>
        <taxon>Pseudomonadota</taxon>
        <taxon>Alphaproteobacteria</taxon>
        <taxon>Acetobacterales</taxon>
        <taxon>Roseomonadaceae</taxon>
        <taxon>Roseomonas</taxon>
    </lineage>
</organism>
<dbReference type="RefSeq" id="WP_219762109.1">
    <property type="nucleotide sequence ID" value="NZ_JAHYBZ010000002.1"/>
</dbReference>
<comment type="caution">
    <text evidence="1">The sequence shown here is derived from an EMBL/GenBank/DDBJ whole genome shotgun (WGS) entry which is preliminary data.</text>
</comment>
<evidence type="ECO:0000313" key="2">
    <source>
        <dbReference type="Proteomes" id="UP001196565"/>
    </source>
</evidence>
<protein>
    <recommendedName>
        <fullName evidence="3">DUF2336 domain-containing protein</fullName>
    </recommendedName>
</protein>
<dbReference type="EMBL" id="JAHYBZ010000002">
    <property type="protein sequence ID" value="MBW6397500.1"/>
    <property type="molecule type" value="Genomic_DNA"/>
</dbReference>
<dbReference type="Proteomes" id="UP001196565">
    <property type="component" value="Unassembled WGS sequence"/>
</dbReference>
<name>A0ABS7A5Y8_9PROT</name>
<keyword evidence="2" id="KW-1185">Reference proteome</keyword>
<reference evidence="1 2" key="1">
    <citation type="submission" date="2021-07" db="EMBL/GenBank/DDBJ databases">
        <authorList>
            <person name="So Y."/>
        </authorList>
    </citation>
    <scope>NUCLEOTIDE SEQUENCE [LARGE SCALE GENOMIC DNA]</scope>
    <source>
        <strain evidence="1 2">HJA6</strain>
    </source>
</reference>
<evidence type="ECO:0000313" key="1">
    <source>
        <dbReference type="EMBL" id="MBW6397500.1"/>
    </source>
</evidence>
<sequence>MPDTLPPDELDALLAALPAETRALMERHLAATRPGPRTHRAACEVARILAGGLTPEAFVGLAMRLADGLERQGDDVAEAAFAAIDRRDVATVAGSASATARTDRAAARDVAIREAWVALSPTLSARSRASILRRRHGWTRAMVLRAVTAGA</sequence>
<accession>A0ABS7A5Y8</accession>
<proteinExistence type="predicted"/>
<evidence type="ECO:0008006" key="3">
    <source>
        <dbReference type="Google" id="ProtNLM"/>
    </source>
</evidence>
<gene>
    <name evidence="1" type="ORF">KPL78_06560</name>
</gene>